<dbReference type="Gene3D" id="2.60.40.10">
    <property type="entry name" value="Immunoglobulins"/>
    <property type="match status" value="1"/>
</dbReference>
<evidence type="ECO:0000256" key="3">
    <source>
        <dbReference type="ARBA" id="ARBA00022801"/>
    </source>
</evidence>
<protein>
    <submittedName>
        <fullName evidence="6">Glycoside hydrolase family 3 N-terminal domain-containing protein</fullName>
    </submittedName>
</protein>
<comment type="similarity">
    <text evidence="1">Belongs to the glycosyl hydrolase 3 family.</text>
</comment>
<dbReference type="RefSeq" id="WP_344139896.1">
    <property type="nucleotide sequence ID" value="NZ_BAAALT010000283.1"/>
</dbReference>
<name>A0ABN2MR47_9ACTN</name>
<evidence type="ECO:0000256" key="4">
    <source>
        <dbReference type="SAM" id="MobiDB-lite"/>
    </source>
</evidence>
<proteinExistence type="inferred from homology"/>
<feature type="domain" description="Fibronectin type III-like" evidence="5">
    <location>
        <begin position="694"/>
        <end position="763"/>
    </location>
</feature>
<dbReference type="SUPFAM" id="SSF52279">
    <property type="entry name" value="Beta-D-glucan exohydrolase, C-terminal domain"/>
    <property type="match status" value="1"/>
</dbReference>
<dbReference type="PANTHER" id="PTHR42721">
    <property type="entry name" value="SUGAR HYDROLASE-RELATED"/>
    <property type="match status" value="1"/>
</dbReference>
<sequence>MSASAGRSAAETIPSAPDLGPSSPDGGAPWRDTTLPAAERVADLLGRMTLAEKVAQLYSVWVGVSRSGDEVVPFQHELAPSAYEWPDVIRDGLGQFTRPFGTAPTDPLDGAKALARLQADVTSTGRFGIPAVVHEECLTGFMSWGATVFPTPLAWGASFDPDLVEEMAHRVGAQMRQLGVHQGLAPVLDVTRDARWGRTEETIGEDPYLVATVGTAYVKGLERAGIIATLKHFAGYSGSRGARNFGPVSAGPRELADVYLPPFEMALREGGARSVMHSYAEIDGVPAAAHTELLTTLLRDTWGFEGTVVADYFGVSFLEMLHHLTDDRGRAAGLALAAGVDVELPSIRCFGGPLIEAIQRGDVAESLVDRAATRVLLQKAEIGLLDPDWSPIPVLEVDDHAPVVDLDPPADRALARTLAEESVVLLANDGALPLRPGARVALVGPQADTSDAMLGCYTFPRHVANQHPTYPAGVPVPTLLSALTDADVTVTHAPGCGVDTDDRSGFAAAVAAARDADVVVAVLGDRSALFGMGTSGEGCDAPDLALPGLQGELLEELLATGTPVVLVLLAGRPYALGAYADRLAASVQAFFPGEEGGPAVARVLTGAVNPSGRLPVSVPASPHSSVTYLGPELSHKSNVSSVDPTPAYAFGHGLSYTSFEWSAEDQGERLDWPTDGSVSVSVTVRNAGDRAGAEVVQLYLHDAVAQVTRPVIRLIGYARVALEAGQERRVTFTVPADLCAFTGLDSRRVVEPGDVELRLAASSTDVRHTVAARLTGPLRAVDHRRALRPGVTVSP</sequence>
<dbReference type="InterPro" id="IPR017853">
    <property type="entry name" value="GH"/>
</dbReference>
<dbReference type="GO" id="GO:0016787">
    <property type="term" value="F:hydrolase activity"/>
    <property type="evidence" value="ECO:0007669"/>
    <property type="project" value="UniProtKB-KW"/>
</dbReference>
<dbReference type="InterPro" id="IPR036962">
    <property type="entry name" value="Glyco_hydro_3_N_sf"/>
</dbReference>
<dbReference type="Pfam" id="PF01915">
    <property type="entry name" value="Glyco_hydro_3_C"/>
    <property type="match status" value="1"/>
</dbReference>
<dbReference type="Pfam" id="PF00933">
    <property type="entry name" value="Glyco_hydro_3"/>
    <property type="match status" value="1"/>
</dbReference>
<dbReference type="InterPro" id="IPR026891">
    <property type="entry name" value="Fn3-like"/>
</dbReference>
<dbReference type="PRINTS" id="PR00133">
    <property type="entry name" value="GLHYDRLASE3"/>
</dbReference>
<dbReference type="InterPro" id="IPR002772">
    <property type="entry name" value="Glyco_hydro_3_C"/>
</dbReference>
<dbReference type="SUPFAM" id="SSF51445">
    <property type="entry name" value="(Trans)glycosidases"/>
    <property type="match status" value="1"/>
</dbReference>
<evidence type="ECO:0000256" key="1">
    <source>
        <dbReference type="ARBA" id="ARBA00005336"/>
    </source>
</evidence>
<comment type="caution">
    <text evidence="6">The sequence shown here is derived from an EMBL/GenBank/DDBJ whole genome shotgun (WGS) entry which is preliminary data.</text>
</comment>
<dbReference type="InterPro" id="IPR013783">
    <property type="entry name" value="Ig-like_fold"/>
</dbReference>
<keyword evidence="2" id="KW-0732">Signal</keyword>
<keyword evidence="3 6" id="KW-0378">Hydrolase</keyword>
<dbReference type="SMART" id="SM01217">
    <property type="entry name" value="Fn3_like"/>
    <property type="match status" value="1"/>
</dbReference>
<evidence type="ECO:0000313" key="6">
    <source>
        <dbReference type="EMBL" id="GAA1834232.1"/>
    </source>
</evidence>
<dbReference type="Proteomes" id="UP001500218">
    <property type="component" value="Unassembled WGS sequence"/>
</dbReference>
<dbReference type="InterPro" id="IPR036881">
    <property type="entry name" value="Glyco_hydro_3_C_sf"/>
</dbReference>
<dbReference type="InterPro" id="IPR001764">
    <property type="entry name" value="Glyco_hydro_3_N"/>
</dbReference>
<keyword evidence="7" id="KW-1185">Reference proteome</keyword>
<dbReference type="Pfam" id="PF14310">
    <property type="entry name" value="Fn3-like"/>
    <property type="match status" value="1"/>
</dbReference>
<dbReference type="PANTHER" id="PTHR42721:SF3">
    <property type="entry name" value="BETA-D-XYLOSIDASE 5-RELATED"/>
    <property type="match status" value="1"/>
</dbReference>
<reference evidence="6 7" key="1">
    <citation type="journal article" date="2019" name="Int. J. Syst. Evol. Microbiol.">
        <title>The Global Catalogue of Microorganisms (GCM) 10K type strain sequencing project: providing services to taxonomists for standard genome sequencing and annotation.</title>
        <authorList>
            <consortium name="The Broad Institute Genomics Platform"/>
            <consortium name="The Broad Institute Genome Sequencing Center for Infectious Disease"/>
            <person name="Wu L."/>
            <person name="Ma J."/>
        </authorList>
    </citation>
    <scope>NUCLEOTIDE SEQUENCE [LARGE SCALE GENOMIC DNA]</scope>
    <source>
        <strain evidence="6 7">JCM 13250</strain>
    </source>
</reference>
<accession>A0ABN2MR47</accession>
<dbReference type="EMBL" id="BAAALT010000283">
    <property type="protein sequence ID" value="GAA1834232.1"/>
    <property type="molecule type" value="Genomic_DNA"/>
</dbReference>
<dbReference type="Gene3D" id="3.20.20.300">
    <property type="entry name" value="Glycoside hydrolase, family 3, N-terminal domain"/>
    <property type="match status" value="1"/>
</dbReference>
<gene>
    <name evidence="6" type="ORF">GCM10009682_60720</name>
</gene>
<organism evidence="6 7">
    <name type="scientific">Luedemannella flava</name>
    <dbReference type="NCBI Taxonomy" id="349316"/>
    <lineage>
        <taxon>Bacteria</taxon>
        <taxon>Bacillati</taxon>
        <taxon>Actinomycetota</taxon>
        <taxon>Actinomycetes</taxon>
        <taxon>Micromonosporales</taxon>
        <taxon>Micromonosporaceae</taxon>
        <taxon>Luedemannella</taxon>
    </lineage>
</organism>
<dbReference type="InterPro" id="IPR044993">
    <property type="entry name" value="BXL"/>
</dbReference>
<evidence type="ECO:0000313" key="7">
    <source>
        <dbReference type="Proteomes" id="UP001500218"/>
    </source>
</evidence>
<evidence type="ECO:0000259" key="5">
    <source>
        <dbReference type="SMART" id="SM01217"/>
    </source>
</evidence>
<dbReference type="Gene3D" id="3.40.50.1700">
    <property type="entry name" value="Glycoside hydrolase family 3 C-terminal domain"/>
    <property type="match status" value="1"/>
</dbReference>
<evidence type="ECO:0000256" key="2">
    <source>
        <dbReference type="ARBA" id="ARBA00022729"/>
    </source>
</evidence>
<feature type="region of interest" description="Disordered" evidence="4">
    <location>
        <begin position="1"/>
        <end position="33"/>
    </location>
</feature>